<comment type="caution">
    <text evidence="2">The sequence shown here is derived from an EMBL/GenBank/DDBJ whole genome shotgun (WGS) entry which is preliminary data.</text>
</comment>
<evidence type="ECO:0000256" key="1">
    <source>
        <dbReference type="SAM" id="Phobius"/>
    </source>
</evidence>
<reference evidence="2" key="1">
    <citation type="submission" date="2016-10" db="EMBL/GenBank/DDBJ databases">
        <authorList>
            <person name="Benchimol M."/>
            <person name="Almeida L.G."/>
            <person name="Vasconcelos A.T."/>
            <person name="Perreira-Neves A."/>
            <person name="Rosa I.A."/>
            <person name="Tasca T."/>
            <person name="Bogo M.R."/>
            <person name="de Souza W."/>
        </authorList>
    </citation>
    <scope>NUCLEOTIDE SEQUENCE [LARGE SCALE GENOMIC DNA]</scope>
    <source>
        <strain evidence="2">K</strain>
    </source>
</reference>
<accession>A0A1J4KX01</accession>
<evidence type="ECO:0000313" key="3">
    <source>
        <dbReference type="Proteomes" id="UP000179807"/>
    </source>
</evidence>
<evidence type="ECO:0000313" key="2">
    <source>
        <dbReference type="EMBL" id="OHT14230.1"/>
    </source>
</evidence>
<protein>
    <submittedName>
        <fullName evidence="2">Uncharacterized protein</fullName>
    </submittedName>
</protein>
<dbReference type="VEuPathDB" id="TrichDB:TRFO_15536"/>
<dbReference type="Proteomes" id="UP000179807">
    <property type="component" value="Unassembled WGS sequence"/>
</dbReference>
<gene>
    <name evidence="2" type="ORF">TRFO_15536</name>
</gene>
<dbReference type="GeneID" id="94833148"/>
<feature type="transmembrane region" description="Helical" evidence="1">
    <location>
        <begin position="94"/>
        <end position="114"/>
    </location>
</feature>
<organism evidence="2 3">
    <name type="scientific">Tritrichomonas foetus</name>
    <dbReference type="NCBI Taxonomy" id="1144522"/>
    <lineage>
        <taxon>Eukaryota</taxon>
        <taxon>Metamonada</taxon>
        <taxon>Parabasalia</taxon>
        <taxon>Tritrichomonadida</taxon>
        <taxon>Tritrichomonadidae</taxon>
        <taxon>Tritrichomonas</taxon>
    </lineage>
</organism>
<dbReference type="EMBL" id="MLAK01000412">
    <property type="protein sequence ID" value="OHT14230.1"/>
    <property type="molecule type" value="Genomic_DNA"/>
</dbReference>
<dbReference type="RefSeq" id="XP_068367366.1">
    <property type="nucleotide sequence ID" value="XM_068498444.1"/>
</dbReference>
<sequence length="158" mass="18304">MFGFLPFLFIFSLSKRNLRTKRHHRAISRHHTTMDHFQSNHNPNNFHSISKHRIYKTLKDHDDDDDDYYDDDDDDDDDDDFFEKFVDFAKTTNGIITLSCAGVALIIIVALIVFCCRKCAPCAKCCKCCGRNSQPINEQYGQVILDNNDEIDYGLESI</sequence>
<proteinExistence type="predicted"/>
<name>A0A1J4KX01_9EUKA</name>
<keyword evidence="1" id="KW-1133">Transmembrane helix</keyword>
<keyword evidence="1" id="KW-0812">Transmembrane</keyword>
<dbReference type="AlphaFoldDB" id="A0A1J4KX01"/>
<keyword evidence="1" id="KW-0472">Membrane</keyword>
<keyword evidence="3" id="KW-1185">Reference proteome</keyword>